<dbReference type="Proteomes" id="UP000259864">
    <property type="component" value="Chromosome 1"/>
</dbReference>
<protein>
    <submittedName>
        <fullName evidence="1">Uncharacterized protein</fullName>
    </submittedName>
</protein>
<dbReference type="AlphaFoldDB" id="A0A3B0PFN8"/>
<feature type="non-terminal residue" evidence="1">
    <location>
        <position position="64"/>
    </location>
</feature>
<dbReference type="EMBL" id="LS991949">
    <property type="protein sequence ID" value="SYV90316.1"/>
    <property type="molecule type" value="Genomic_DNA"/>
</dbReference>
<dbReference type="KEGG" id="mala:NCTC10135_00837"/>
<evidence type="ECO:0000313" key="2">
    <source>
        <dbReference type="Proteomes" id="UP000259864"/>
    </source>
</evidence>
<sequence length="64" mass="7296">MFQNVFWSLEDNLFDNGPVLYPLGKNTSSTGKYPFAVLPFFSSSEPEFNHLLYSSTTPFIATPW</sequence>
<organism evidence="1 2">
    <name type="scientific">Metamycoplasma alkalescens</name>
    <dbReference type="NCBI Taxonomy" id="45363"/>
    <lineage>
        <taxon>Bacteria</taxon>
        <taxon>Bacillati</taxon>
        <taxon>Mycoplasmatota</taxon>
        <taxon>Mycoplasmoidales</taxon>
        <taxon>Metamycoplasmataceae</taxon>
        <taxon>Metamycoplasma</taxon>
    </lineage>
</organism>
<gene>
    <name evidence="1" type="ORF">NCTC10135_00837</name>
</gene>
<accession>A0A3B0PFN8</accession>
<evidence type="ECO:0000313" key="1">
    <source>
        <dbReference type="EMBL" id="SYV90316.1"/>
    </source>
</evidence>
<proteinExistence type="predicted"/>
<reference evidence="2" key="1">
    <citation type="submission" date="2018-06" db="EMBL/GenBank/DDBJ databases">
        <authorList>
            <consortium name="Pathogen Informatics"/>
        </authorList>
    </citation>
    <scope>NUCLEOTIDE SEQUENCE [LARGE SCALE GENOMIC DNA]</scope>
    <source>
        <strain evidence="2">NCTC10135</strain>
    </source>
</reference>
<name>A0A3B0PFN8_9BACT</name>